<gene>
    <name evidence="5" type="ORF">Asi02nite_05750</name>
</gene>
<dbReference type="SUPFAM" id="SSF49464">
    <property type="entry name" value="Carboxypeptidase regulatory domain-like"/>
    <property type="match status" value="1"/>
</dbReference>
<evidence type="ECO:0000313" key="5">
    <source>
        <dbReference type="EMBL" id="GIF71057.1"/>
    </source>
</evidence>
<feature type="chain" id="PRO_5045944968" description="Alpha-amylase" evidence="4">
    <location>
        <begin position="29"/>
        <end position="681"/>
    </location>
</feature>
<name>A0ABQ4CIC4_9ACTN</name>
<proteinExistence type="inferred from homology"/>
<dbReference type="PANTHER" id="PTHR36108">
    <property type="entry name" value="COLOSSIN-B-RELATED"/>
    <property type="match status" value="1"/>
</dbReference>
<dbReference type="InterPro" id="IPR008969">
    <property type="entry name" value="CarboxyPept-like_regulatory"/>
</dbReference>
<protein>
    <recommendedName>
        <fullName evidence="7">Alpha-amylase</fullName>
    </recommendedName>
</protein>
<keyword evidence="2" id="KW-0964">Secreted</keyword>
<dbReference type="SUPFAM" id="SSF49452">
    <property type="entry name" value="Starch-binding domain-like"/>
    <property type="match status" value="3"/>
</dbReference>
<keyword evidence="3 4" id="KW-0732">Signal</keyword>
<evidence type="ECO:0000256" key="1">
    <source>
        <dbReference type="ARBA" id="ARBA00007257"/>
    </source>
</evidence>
<dbReference type="RefSeq" id="WP_203710551.1">
    <property type="nucleotide sequence ID" value="NZ_BONE01000003.1"/>
</dbReference>
<comment type="caution">
    <text evidence="5">The sequence shown here is derived from an EMBL/GenBank/DDBJ whole genome shotgun (WGS) entry which is preliminary data.</text>
</comment>
<accession>A0ABQ4CIC4</accession>
<evidence type="ECO:0000313" key="6">
    <source>
        <dbReference type="Proteomes" id="UP000604117"/>
    </source>
</evidence>
<dbReference type="PANTHER" id="PTHR36108:SF13">
    <property type="entry name" value="COLOSSIN-B-RELATED"/>
    <property type="match status" value="1"/>
</dbReference>
<dbReference type="EMBL" id="BONE01000003">
    <property type="protein sequence ID" value="GIF71057.1"/>
    <property type="molecule type" value="Genomic_DNA"/>
</dbReference>
<dbReference type="InterPro" id="IPR013784">
    <property type="entry name" value="Carb-bd-like_fold"/>
</dbReference>
<comment type="similarity">
    <text evidence="1">Belongs to the serine-aspartate repeat-containing protein (SDr) family.</text>
</comment>
<feature type="signal peptide" evidence="4">
    <location>
        <begin position="1"/>
        <end position="28"/>
    </location>
</feature>
<evidence type="ECO:0000256" key="3">
    <source>
        <dbReference type="ARBA" id="ARBA00022729"/>
    </source>
</evidence>
<dbReference type="Pfam" id="PF13620">
    <property type="entry name" value="CarboxypepD_reg"/>
    <property type="match status" value="3"/>
</dbReference>
<dbReference type="Proteomes" id="UP000604117">
    <property type="component" value="Unassembled WGS sequence"/>
</dbReference>
<keyword evidence="6" id="KW-1185">Reference proteome</keyword>
<reference evidence="5 6" key="1">
    <citation type="submission" date="2021-01" db="EMBL/GenBank/DDBJ databases">
        <title>Whole genome shotgun sequence of Asanoa siamensis NBRC 107932.</title>
        <authorList>
            <person name="Komaki H."/>
            <person name="Tamura T."/>
        </authorList>
    </citation>
    <scope>NUCLEOTIDE SEQUENCE [LARGE SCALE GENOMIC DNA]</scope>
    <source>
        <strain evidence="5 6">NBRC 107932</strain>
    </source>
</reference>
<organism evidence="5 6">
    <name type="scientific">Asanoa siamensis</name>
    <dbReference type="NCBI Taxonomy" id="926357"/>
    <lineage>
        <taxon>Bacteria</taxon>
        <taxon>Bacillati</taxon>
        <taxon>Actinomycetota</taxon>
        <taxon>Actinomycetes</taxon>
        <taxon>Micromonosporales</taxon>
        <taxon>Micromonosporaceae</taxon>
        <taxon>Asanoa</taxon>
    </lineage>
</organism>
<evidence type="ECO:0000256" key="2">
    <source>
        <dbReference type="ARBA" id="ARBA00022525"/>
    </source>
</evidence>
<dbReference type="Gene3D" id="2.60.40.1120">
    <property type="entry name" value="Carboxypeptidase-like, regulatory domain"/>
    <property type="match status" value="3"/>
</dbReference>
<evidence type="ECO:0000256" key="4">
    <source>
        <dbReference type="SAM" id="SignalP"/>
    </source>
</evidence>
<sequence length="681" mass="70694">MAHRALRRATMLAAVLLTATAFAAPAHAADDTGTIAGRLTSSTGAAVANAGVEVYNEETNYNGYTSTGDDGSYTLANLAPGDYSVAFNAEGHPRQYFDNKFDLWEADLVTVAAGGTTTVDEDLAATGTLTGRLLRADGSPLAFEPVVAEAEDGTESNALTDGDGAFSLAVLPGNHRVGFSPIEGSEQRQWVPGSIDRAGARLFTVVGDQTVEVTDTALATGSVTGRVTTPAGEPATNMRVALDTATGDYTWLSARTGANGQYTIAPALIGSYVVSFTDNEFSATQYHRRTLRADQADPVAVTAGAATRVNERLLDTGGLRVTAVDAVTGAPVLRFCVDRCTTTGTIELTGLTADSHEFAANTPGGTHFSRAFTATVREGRTTEVTLRLKPAAQITTTVVDAATSRPLANVCVIAYKAKQVRLWDGFNVCSNSQGKITIGELTNGNYRLFAAPQSTTYGRQWVGATGGTGDERQAAVVPATLGAVATAPQIRIDPAGAIAGTVTDAETGAPIEGARVALFTQSPGLGASEVETDAQGHYQVDGLGPYPWPLKFSSFGSALAWTGGAASRYTATPTVVTAGSTATADIALRDGVLVTGTIRLSDGGAVDGGFVDVRTADSGDFAGSNWPENGQFSIRVLPGQRIYFSYSVYAGDREYRVERVPGDPVRVPAGGLTTEIVVLTA</sequence>
<evidence type="ECO:0008006" key="7">
    <source>
        <dbReference type="Google" id="ProtNLM"/>
    </source>
</evidence>